<keyword evidence="1" id="KW-0732">Signal</keyword>
<evidence type="ECO:0000313" key="4">
    <source>
        <dbReference type="Proteomes" id="UP000642125"/>
    </source>
</evidence>
<dbReference type="InterPro" id="IPR025282">
    <property type="entry name" value="DUF4214"/>
</dbReference>
<dbReference type="Proteomes" id="UP000642125">
    <property type="component" value="Unassembled WGS sequence"/>
</dbReference>
<gene>
    <name evidence="3" type="ORF">Cpa01nite_02350</name>
</gene>
<dbReference type="EMBL" id="BONO01000001">
    <property type="protein sequence ID" value="GIG34854.1"/>
    <property type="molecule type" value="Genomic_DNA"/>
</dbReference>
<feature type="chain" id="PRO_5037342229" description="DUF4214 domain-containing protein" evidence="1">
    <location>
        <begin position="36"/>
        <end position="678"/>
    </location>
</feature>
<feature type="domain" description="DUF4214" evidence="2">
    <location>
        <begin position="563"/>
        <end position="628"/>
    </location>
</feature>
<comment type="caution">
    <text evidence="3">The sequence shown here is derived from an EMBL/GenBank/DDBJ whole genome shotgun (WGS) entry which is preliminary data.</text>
</comment>
<name>A0A919U489_9CELL</name>
<organism evidence="3 4">
    <name type="scientific">Cellulomonas pakistanensis</name>
    <dbReference type="NCBI Taxonomy" id="992287"/>
    <lineage>
        <taxon>Bacteria</taxon>
        <taxon>Bacillati</taxon>
        <taxon>Actinomycetota</taxon>
        <taxon>Actinomycetes</taxon>
        <taxon>Micrococcales</taxon>
        <taxon>Cellulomonadaceae</taxon>
        <taxon>Cellulomonas</taxon>
    </lineage>
</organism>
<dbReference type="PROSITE" id="PS51318">
    <property type="entry name" value="TAT"/>
    <property type="match status" value="1"/>
</dbReference>
<dbReference type="AlphaFoldDB" id="A0A919U489"/>
<feature type="signal peptide" evidence="1">
    <location>
        <begin position="1"/>
        <end position="35"/>
    </location>
</feature>
<dbReference type="Pfam" id="PF13946">
    <property type="entry name" value="DUF4214"/>
    <property type="match status" value="2"/>
</dbReference>
<dbReference type="Gene3D" id="1.10.3130.20">
    <property type="entry name" value="Phycobilisome linker domain"/>
    <property type="match status" value="1"/>
</dbReference>
<dbReference type="SUPFAM" id="SSF55486">
    <property type="entry name" value="Metalloproteases ('zincins'), catalytic domain"/>
    <property type="match status" value="1"/>
</dbReference>
<proteinExistence type="predicted"/>
<evidence type="ECO:0000256" key="1">
    <source>
        <dbReference type="SAM" id="SignalP"/>
    </source>
</evidence>
<evidence type="ECO:0000259" key="2">
    <source>
        <dbReference type="Pfam" id="PF13946"/>
    </source>
</evidence>
<reference evidence="3" key="1">
    <citation type="submission" date="2021-01" db="EMBL/GenBank/DDBJ databases">
        <title>Whole genome shotgun sequence of Cellulomonas pakistanensis NBRC 110800.</title>
        <authorList>
            <person name="Komaki H."/>
            <person name="Tamura T."/>
        </authorList>
    </citation>
    <scope>NUCLEOTIDE SEQUENCE</scope>
    <source>
        <strain evidence="3">NBRC 110800</strain>
    </source>
</reference>
<dbReference type="RefSeq" id="WP_203666888.1">
    <property type="nucleotide sequence ID" value="NZ_BONO01000001.1"/>
</dbReference>
<feature type="domain" description="DUF4214" evidence="2">
    <location>
        <begin position="474"/>
        <end position="526"/>
    </location>
</feature>
<sequence length="678" mass="71147">MSPTVSRHPGARRRGALAAAGAAVLGLLAPVAALADEPTQEFEVDGRVVYRTSDRLAPASDHFEEGSVTTAYAEVGDAMIDLSAVQAPTVGAELAPTEGLPAGGAVSVTIEAPAGLDEAGAIEAVSTVEGAASTATQVVAVEVTDAGANPTSLPTAGLVDGVHQLVVVPVRWSSTAAVPAGDLQTAAAGTEAYWQRQSSNRIDIQTSVRPAVTVTRPTLCDVDLIMDQVVLQTGLAPTSNRHVAVWFPEHADCGFAGLASINGGAIWLNGATQTYVLAHELGHNFGLGHANTLECTAAGGARVPLTSDGARCEVTEYGDDTDVMGQGRDWNRPGSLSSGFAHALGWADVTTISGPVLAERTVDLAPLSQTTGNRGVQLSSDLGPVYTDYRPAVDNDAAHRPEWAGVQARLVLTDPHYWYSTSYLLDLQPAQAPFANPSLPVGQSWEVPGADAIITTTSTGGAARITVSPSSEAVKIQRYVTKVYQHLFQRAPDAGGLTSWSRSLLSGTPRSAVAAAITSSDEYRNRMIAGAYLTYLGRNPDRAGAAGWLRAMKAGSTVQEIESGFLASPEYYNQAGRTGSGWVTRLYQHVLGRSPAAAEVQYWTRELAAGASRQHVAMGFLNSTEHLTTVVDGYYVDLLGRHIDPVGRQSWVTAIQRGARLEAVIGGIIASPEYYSKV</sequence>
<evidence type="ECO:0000313" key="3">
    <source>
        <dbReference type="EMBL" id="GIG34854.1"/>
    </source>
</evidence>
<accession>A0A919U489</accession>
<dbReference type="InterPro" id="IPR006311">
    <property type="entry name" value="TAT_signal"/>
</dbReference>
<keyword evidence="4" id="KW-1185">Reference proteome</keyword>
<dbReference type="InterPro" id="IPR038255">
    <property type="entry name" value="PBS_linker_sf"/>
</dbReference>
<protein>
    <recommendedName>
        <fullName evidence="2">DUF4214 domain-containing protein</fullName>
    </recommendedName>
</protein>